<name>A0A1G9HD90_9ACTN</name>
<dbReference type="EMBL" id="FNGP01000001">
    <property type="protein sequence ID" value="SDL10822.1"/>
    <property type="molecule type" value="Genomic_DNA"/>
</dbReference>
<evidence type="ECO:0000256" key="4">
    <source>
        <dbReference type="SAM" id="MobiDB-lite"/>
    </source>
</evidence>
<dbReference type="GO" id="GO:0003723">
    <property type="term" value="F:RNA binding"/>
    <property type="evidence" value="ECO:0007669"/>
    <property type="project" value="InterPro"/>
</dbReference>
<dbReference type="PROSITE" id="PS01129">
    <property type="entry name" value="PSI_RLU"/>
    <property type="match status" value="1"/>
</dbReference>
<comment type="catalytic activity">
    <reaction evidence="1">
        <text>a uridine in RNA = a pseudouridine in RNA</text>
        <dbReference type="Rhea" id="RHEA:48348"/>
        <dbReference type="Rhea" id="RHEA-COMP:12068"/>
        <dbReference type="Rhea" id="RHEA-COMP:12069"/>
        <dbReference type="ChEBI" id="CHEBI:65314"/>
        <dbReference type="ChEBI" id="CHEBI:65315"/>
    </reaction>
</comment>
<dbReference type="GO" id="GO:0140098">
    <property type="term" value="F:catalytic activity, acting on RNA"/>
    <property type="evidence" value="ECO:0007669"/>
    <property type="project" value="UniProtKB-ARBA"/>
</dbReference>
<dbReference type="Gene3D" id="3.30.2350.10">
    <property type="entry name" value="Pseudouridine synthase"/>
    <property type="match status" value="1"/>
</dbReference>
<dbReference type="PANTHER" id="PTHR21600:SF84">
    <property type="entry name" value="PSEUDOURIDINE SYNTHASE RSUA_RLUA-LIKE DOMAIN-CONTAINING PROTEIN"/>
    <property type="match status" value="1"/>
</dbReference>
<evidence type="ECO:0000313" key="7">
    <source>
        <dbReference type="Proteomes" id="UP000199475"/>
    </source>
</evidence>
<dbReference type="PANTHER" id="PTHR21600">
    <property type="entry name" value="MITOCHONDRIAL RNA PSEUDOURIDINE SYNTHASE"/>
    <property type="match status" value="1"/>
</dbReference>
<dbReference type="GO" id="GO:0009982">
    <property type="term" value="F:pseudouridine synthase activity"/>
    <property type="evidence" value="ECO:0007669"/>
    <property type="project" value="InterPro"/>
</dbReference>
<dbReference type="Proteomes" id="UP000199475">
    <property type="component" value="Unassembled WGS sequence"/>
</dbReference>
<dbReference type="InterPro" id="IPR050188">
    <property type="entry name" value="RluA_PseudoU_synthase"/>
</dbReference>
<protein>
    <recommendedName>
        <fullName evidence="2">RNA pseudouridylate synthase</fullName>
    </recommendedName>
    <alternativeName>
        <fullName evidence="3">RNA-uridine isomerase</fullName>
    </alternativeName>
</protein>
<dbReference type="GO" id="GO:0000455">
    <property type="term" value="P:enzyme-directed rRNA pseudouridine synthesis"/>
    <property type="evidence" value="ECO:0007669"/>
    <property type="project" value="TreeGrafter"/>
</dbReference>
<dbReference type="Pfam" id="PF00849">
    <property type="entry name" value="PseudoU_synth_2"/>
    <property type="match status" value="1"/>
</dbReference>
<dbReference type="AlphaFoldDB" id="A0A1G9HD90"/>
<organism evidence="6 7">
    <name type="scientific">Tessaracoccus oleiagri</name>
    <dbReference type="NCBI Taxonomy" id="686624"/>
    <lineage>
        <taxon>Bacteria</taxon>
        <taxon>Bacillati</taxon>
        <taxon>Actinomycetota</taxon>
        <taxon>Actinomycetes</taxon>
        <taxon>Propionibacteriales</taxon>
        <taxon>Propionibacteriaceae</taxon>
        <taxon>Tessaracoccus</taxon>
    </lineage>
</organism>
<evidence type="ECO:0000259" key="5">
    <source>
        <dbReference type="Pfam" id="PF00849"/>
    </source>
</evidence>
<keyword evidence="7" id="KW-1185">Reference proteome</keyword>
<gene>
    <name evidence="6" type="ORF">SAMN04488242_0234</name>
</gene>
<proteinExistence type="predicted"/>
<dbReference type="SUPFAM" id="SSF55120">
    <property type="entry name" value="Pseudouridine synthase"/>
    <property type="match status" value="1"/>
</dbReference>
<evidence type="ECO:0000256" key="1">
    <source>
        <dbReference type="ARBA" id="ARBA00000073"/>
    </source>
</evidence>
<accession>A0A1G9HD90</accession>
<evidence type="ECO:0000256" key="2">
    <source>
        <dbReference type="ARBA" id="ARBA00031870"/>
    </source>
</evidence>
<dbReference type="InterPro" id="IPR006224">
    <property type="entry name" value="PsdUridine_synth_RluA-like_CS"/>
</dbReference>
<evidence type="ECO:0000256" key="3">
    <source>
        <dbReference type="ARBA" id="ARBA00033164"/>
    </source>
</evidence>
<dbReference type="InterPro" id="IPR006145">
    <property type="entry name" value="PsdUridine_synth_RsuA/RluA"/>
</dbReference>
<evidence type="ECO:0000313" key="6">
    <source>
        <dbReference type="EMBL" id="SDL10822.1"/>
    </source>
</evidence>
<feature type="domain" description="Pseudouridine synthase RsuA/RluA-like" evidence="5">
    <location>
        <begin position="103"/>
        <end position="247"/>
    </location>
</feature>
<dbReference type="InterPro" id="IPR020103">
    <property type="entry name" value="PsdUridine_synth_cat_dom_sf"/>
</dbReference>
<reference evidence="6 7" key="1">
    <citation type="submission" date="2016-10" db="EMBL/GenBank/DDBJ databases">
        <authorList>
            <person name="de Groot N.N."/>
        </authorList>
    </citation>
    <scope>NUCLEOTIDE SEQUENCE [LARGE SCALE GENOMIC DNA]</scope>
    <source>
        <strain evidence="6 7">CGMCC 1.9159</strain>
    </source>
</reference>
<dbReference type="STRING" id="686624.SAMN04488242_0234"/>
<feature type="region of interest" description="Disordered" evidence="4">
    <location>
        <begin position="295"/>
        <end position="316"/>
    </location>
</feature>
<sequence length="316" mass="36548">MPPKSPLPPRHGLQAAWVRTPDRDPHNALPWPTMRDFLLDKLGPARDFVDAMLERGEFVDERGRPWTGREVYRPHTFVWFHRELRDEAEVPGELTVIHRDDRIVVLDKPHFLSTIPRGRHVVQSAVVKARRMLDLPELSTAHRLDRGTAGVLLMTTEQRWRAAYHSIFRQPTTRKVYEVVAPVDPRLRFPVRVSSHLTKEVGVLQAERLEREPNAHTDIHLLEERGGWGRYEARPVTGKTHQIRMHFLELGIPLHNDPLYPEVRPTPIDDFSAPLGLLARELHFVDPVDGTERHFVSPRHLPWPTTPAPARDERAE</sequence>
<dbReference type="OrthoDB" id="9807829at2"/>